<gene>
    <name evidence="2" type="ORF">C1H46_017729</name>
</gene>
<keyword evidence="3" id="KW-1185">Reference proteome</keyword>
<organism evidence="2 3">
    <name type="scientific">Malus baccata</name>
    <name type="common">Siberian crab apple</name>
    <name type="synonym">Pyrus baccata</name>
    <dbReference type="NCBI Taxonomy" id="106549"/>
    <lineage>
        <taxon>Eukaryota</taxon>
        <taxon>Viridiplantae</taxon>
        <taxon>Streptophyta</taxon>
        <taxon>Embryophyta</taxon>
        <taxon>Tracheophyta</taxon>
        <taxon>Spermatophyta</taxon>
        <taxon>Magnoliopsida</taxon>
        <taxon>eudicotyledons</taxon>
        <taxon>Gunneridae</taxon>
        <taxon>Pentapetalae</taxon>
        <taxon>rosids</taxon>
        <taxon>fabids</taxon>
        <taxon>Rosales</taxon>
        <taxon>Rosaceae</taxon>
        <taxon>Amygdaloideae</taxon>
        <taxon>Maleae</taxon>
        <taxon>Malus</taxon>
    </lineage>
</organism>
<name>A0A540MD74_MALBA</name>
<dbReference type="AlphaFoldDB" id="A0A540MD74"/>
<feature type="region of interest" description="Disordered" evidence="1">
    <location>
        <begin position="1"/>
        <end position="21"/>
    </location>
</feature>
<dbReference type="Proteomes" id="UP000315295">
    <property type="component" value="Unassembled WGS sequence"/>
</dbReference>
<protein>
    <submittedName>
        <fullName evidence="2">Uncharacterized protein</fullName>
    </submittedName>
</protein>
<sequence length="87" mass="10065">MIQVSQFTKTKRNETISSNKSPSQWIIGLLPDLTSPKQFNKHFNHMSQPFPIHKSNHISLHHTNHYVSNIISQSIACNISRNHEAQY</sequence>
<evidence type="ECO:0000256" key="1">
    <source>
        <dbReference type="SAM" id="MobiDB-lite"/>
    </source>
</evidence>
<proteinExistence type="predicted"/>
<reference evidence="2 3" key="1">
    <citation type="journal article" date="2019" name="G3 (Bethesda)">
        <title>Sequencing of a Wild Apple (Malus baccata) Genome Unravels the Differences Between Cultivated and Wild Apple Species Regarding Disease Resistance and Cold Tolerance.</title>
        <authorList>
            <person name="Chen X."/>
        </authorList>
    </citation>
    <scope>NUCLEOTIDE SEQUENCE [LARGE SCALE GENOMIC DNA]</scope>
    <source>
        <strain evidence="3">cv. Shandingzi</strain>
        <tissue evidence="2">Leaves</tissue>
    </source>
</reference>
<dbReference type="EMBL" id="VIEB01000288">
    <property type="protein sequence ID" value="TQD96654.1"/>
    <property type="molecule type" value="Genomic_DNA"/>
</dbReference>
<evidence type="ECO:0000313" key="3">
    <source>
        <dbReference type="Proteomes" id="UP000315295"/>
    </source>
</evidence>
<evidence type="ECO:0000313" key="2">
    <source>
        <dbReference type="EMBL" id="TQD96654.1"/>
    </source>
</evidence>
<comment type="caution">
    <text evidence="2">The sequence shown here is derived from an EMBL/GenBank/DDBJ whole genome shotgun (WGS) entry which is preliminary data.</text>
</comment>
<accession>A0A540MD74</accession>